<feature type="region of interest" description="Disordered" evidence="2">
    <location>
        <begin position="466"/>
        <end position="714"/>
    </location>
</feature>
<feature type="domain" description="SWI/SNF and RSC complexes subunit Ssr4 C-terminal" evidence="4">
    <location>
        <begin position="268"/>
        <end position="578"/>
    </location>
</feature>
<dbReference type="Pfam" id="PF08549">
    <property type="entry name" value="SWI-SNF_Ssr4_N"/>
    <property type="match status" value="1"/>
</dbReference>
<sequence length="714" mass="76618">MAADPSQNVHERLLPHVHLISSFRYPTVARVDVQEVTKWLMAAPKIARDTASFYWTYLDAPQDGQIFLTWQPLQRLGTEFASDGYIWAAGETYYQQEVGNGLILEMFYQRAGYRPGEPFAVHSRRRFRLTPPKVPSPNIPQVDPSLWIVHYGPTDNNERIPANMIPVDPRINAIIQSRMQLQRGGQIVRKDFMLADRGNWPQIPLPREGRGQAMYAAPVNARGVPQQMAYPPHPAGAQAHPSKRARTGGAQVAQQHMIGQGPQLSNAFDDEEDTSLGDMFDHLTPREVSIARYQQNHEWMEELLSSPYRIGQIVYPDLGLGLQGELAPLTEGIFEAPGYDAKEHPPKNPYVGRLDAGLADEFRKRVAEKVASTEKEIEQMQAQHEKMMNKFKSNSVIKHAEKDLRVAVEETGPEFWRLEGRVEEGEEGVSSWKQKDKGVEDIVASVESALGRHARVVHDVMRIQDGGYQEPVPDEPLLIPPPVTASQTEASNAGPSDSMSRQPSQSGLSQTGMSQNSGVMIGDSDIDMGGTAAGMLDQMNTGLSATSTPNNLNFPTPQMAISQPTSAAGTPAVPDAEPAKDTSAADGDWVVVPKGGVSPTPGGVAPPTNAEAALSTGAEAGGAEAAKASPAAPTPGAATVPTPAPATSKPASAAPTPGIGGDSDSMALDGNDFGSLGGDLDTAGEALAGYEPATMGGTPSNLGDGLDLDMEQWQ</sequence>
<comment type="caution">
    <text evidence="5">The sequence shown here is derived from an EMBL/GenBank/DDBJ whole genome shotgun (WGS) entry which is preliminary data.</text>
</comment>
<evidence type="ECO:0000256" key="2">
    <source>
        <dbReference type="SAM" id="MobiDB-lite"/>
    </source>
</evidence>
<dbReference type="InterPro" id="IPR046464">
    <property type="entry name" value="SWI-SNF_Ssr4_C"/>
</dbReference>
<keyword evidence="1" id="KW-0175">Coiled coil</keyword>
<organism evidence="5 6">
    <name type="scientific">Pleurostoma richardsiae</name>
    <dbReference type="NCBI Taxonomy" id="41990"/>
    <lineage>
        <taxon>Eukaryota</taxon>
        <taxon>Fungi</taxon>
        <taxon>Dikarya</taxon>
        <taxon>Ascomycota</taxon>
        <taxon>Pezizomycotina</taxon>
        <taxon>Sordariomycetes</taxon>
        <taxon>Sordariomycetidae</taxon>
        <taxon>Calosphaeriales</taxon>
        <taxon>Pleurostomataceae</taxon>
        <taxon>Pleurostoma</taxon>
    </lineage>
</organism>
<feature type="compositionally biased region" description="Polar residues" evidence="2">
    <location>
        <begin position="484"/>
        <end position="518"/>
    </location>
</feature>
<evidence type="ECO:0000259" key="4">
    <source>
        <dbReference type="Pfam" id="PF20497"/>
    </source>
</evidence>
<name>A0AA38S846_9PEZI</name>
<gene>
    <name evidence="5" type="ORF">NKR23_g622</name>
</gene>
<feature type="compositionally biased region" description="Polar residues" evidence="2">
    <location>
        <begin position="538"/>
        <end position="568"/>
    </location>
</feature>
<protein>
    <submittedName>
        <fullName evidence="5">DUF1750-domain-containing protein</fullName>
    </submittedName>
</protein>
<feature type="coiled-coil region" evidence="1">
    <location>
        <begin position="363"/>
        <end position="390"/>
    </location>
</feature>
<reference evidence="5" key="1">
    <citation type="submission" date="2022-07" db="EMBL/GenBank/DDBJ databases">
        <title>Fungi with potential for degradation of polypropylene.</title>
        <authorList>
            <person name="Gostincar C."/>
        </authorList>
    </citation>
    <scope>NUCLEOTIDE SEQUENCE</scope>
    <source>
        <strain evidence="5">EXF-13308</strain>
    </source>
</reference>
<evidence type="ECO:0000313" key="6">
    <source>
        <dbReference type="Proteomes" id="UP001174694"/>
    </source>
</evidence>
<dbReference type="InterPro" id="IPR013859">
    <property type="entry name" value="Ssr4_N"/>
</dbReference>
<proteinExistence type="predicted"/>
<dbReference type="AlphaFoldDB" id="A0AA38S846"/>
<evidence type="ECO:0000256" key="1">
    <source>
        <dbReference type="SAM" id="Coils"/>
    </source>
</evidence>
<dbReference type="GO" id="GO:0006338">
    <property type="term" value="P:chromatin remodeling"/>
    <property type="evidence" value="ECO:0007669"/>
    <property type="project" value="InterPro"/>
</dbReference>
<evidence type="ECO:0000313" key="5">
    <source>
        <dbReference type="EMBL" id="KAJ9157979.1"/>
    </source>
</evidence>
<feature type="compositionally biased region" description="Low complexity" evidence="2">
    <location>
        <begin position="610"/>
        <end position="657"/>
    </location>
</feature>
<dbReference type="Proteomes" id="UP001174694">
    <property type="component" value="Unassembled WGS sequence"/>
</dbReference>
<feature type="domain" description="SWI/SNF and RSC complexes subunit Ssr4 N-terminal" evidence="3">
    <location>
        <begin position="4"/>
        <end position="218"/>
    </location>
</feature>
<keyword evidence="6" id="KW-1185">Reference proteome</keyword>
<feature type="domain" description="SWI/SNF and RSC complexes subunit Ssr4 C-terminal" evidence="4">
    <location>
        <begin position="579"/>
        <end position="711"/>
    </location>
</feature>
<dbReference type="Pfam" id="PF20497">
    <property type="entry name" value="SWI-SNF_Ssr4_C"/>
    <property type="match status" value="2"/>
</dbReference>
<dbReference type="EMBL" id="JANBVO010000001">
    <property type="protein sequence ID" value="KAJ9157979.1"/>
    <property type="molecule type" value="Genomic_DNA"/>
</dbReference>
<accession>A0AA38S846</accession>
<evidence type="ECO:0000259" key="3">
    <source>
        <dbReference type="Pfam" id="PF08549"/>
    </source>
</evidence>